<dbReference type="EMBL" id="ANAH02000001">
    <property type="protein sequence ID" value="EPX65163.1"/>
    <property type="molecule type" value="Genomic_DNA"/>
</dbReference>
<evidence type="ECO:0000313" key="2">
    <source>
        <dbReference type="EMBL" id="EPX65163.1"/>
    </source>
</evidence>
<name>S9R7Y5_CYSF2</name>
<protein>
    <submittedName>
        <fullName evidence="2">Uncharacterized protein</fullName>
    </submittedName>
</protein>
<sequence>MVLLLTPQESDWRAASSLERQSEDSWRRTPRLHPIHRLHRATPLWTRTGRWGAGAESRSSTTSPLPARMHTSSTGPPRGLFAGAQSLAWPTPRACARRNPSGVNGYHPAQPLTQG</sequence>
<proteinExistence type="predicted"/>
<reference evidence="2" key="1">
    <citation type="submission" date="2013-05" db="EMBL/GenBank/DDBJ databases">
        <title>Genome assembly of Cystobacter fuscus DSM 2262.</title>
        <authorList>
            <person name="Sharma G."/>
            <person name="Khatri I."/>
            <person name="Kaur C."/>
            <person name="Mayilraj S."/>
            <person name="Subramanian S."/>
        </authorList>
    </citation>
    <scope>NUCLEOTIDE SEQUENCE [LARGE SCALE GENOMIC DNA]</scope>
    <source>
        <strain evidence="2">DSM 2262</strain>
    </source>
</reference>
<comment type="caution">
    <text evidence="2">The sequence shown here is derived from an EMBL/GenBank/DDBJ whole genome shotgun (WGS) entry which is preliminary data.</text>
</comment>
<dbReference type="AlphaFoldDB" id="S9R7Y5"/>
<feature type="compositionally biased region" description="Polar residues" evidence="1">
    <location>
        <begin position="57"/>
        <end position="75"/>
    </location>
</feature>
<dbReference type="Proteomes" id="UP000011682">
    <property type="component" value="Unassembled WGS sequence"/>
</dbReference>
<gene>
    <name evidence="2" type="ORF">D187_000588</name>
</gene>
<organism evidence="2 3">
    <name type="scientific">Cystobacter fuscus (strain ATCC 25194 / DSM 2262 / NBRC 100088 / M29)</name>
    <dbReference type="NCBI Taxonomy" id="1242864"/>
    <lineage>
        <taxon>Bacteria</taxon>
        <taxon>Pseudomonadati</taxon>
        <taxon>Myxococcota</taxon>
        <taxon>Myxococcia</taxon>
        <taxon>Myxococcales</taxon>
        <taxon>Cystobacterineae</taxon>
        <taxon>Archangiaceae</taxon>
        <taxon>Cystobacter</taxon>
    </lineage>
</organism>
<feature type="region of interest" description="Disordered" evidence="1">
    <location>
        <begin position="1"/>
        <end position="28"/>
    </location>
</feature>
<accession>S9R7Y5</accession>
<keyword evidence="3" id="KW-1185">Reference proteome</keyword>
<feature type="region of interest" description="Disordered" evidence="1">
    <location>
        <begin position="49"/>
        <end position="115"/>
    </location>
</feature>
<evidence type="ECO:0000256" key="1">
    <source>
        <dbReference type="SAM" id="MobiDB-lite"/>
    </source>
</evidence>
<evidence type="ECO:0000313" key="3">
    <source>
        <dbReference type="Proteomes" id="UP000011682"/>
    </source>
</evidence>